<feature type="domain" description="O-acyltransferase WSD1-like N-terminal" evidence="12">
    <location>
        <begin position="33"/>
        <end position="268"/>
    </location>
</feature>
<keyword evidence="15" id="KW-1185">Reference proteome</keyword>
<keyword evidence="8" id="KW-0443">Lipid metabolism</keyword>
<feature type="region of interest" description="Disordered" evidence="11">
    <location>
        <begin position="210"/>
        <end position="231"/>
    </location>
</feature>
<gene>
    <name evidence="14" type="ORF">FHU29_002096</name>
</gene>
<dbReference type="GO" id="GO:0004144">
    <property type="term" value="F:diacylglycerol O-acyltransferase activity"/>
    <property type="evidence" value="ECO:0007669"/>
    <property type="project" value="UniProtKB-EC"/>
</dbReference>
<sequence length="458" mass="49595">MKLDNAGTWIAHIGKHVGSTTMMNLTAFDDRFRDDPLDAEEVERYVASRLASVPYFQSRVQRTPLGLGNSHLVPVDDFDLSRHVKVREAPGSGSWAELRDELAELRETPLDPDLPPWHVSVVTGVRGVPGSTGRTVCVVTRLEHAVTDGAGSVALARQLFPDTPSSEETLSRDVVPVVPRRYSLLTSALMQVPDRVGRFTVNCRDALAKRKSKSGAPDDAPHPPLRGPAPETVIDRANGPLEYRAFAVGLAEIQRVRALAPGATINDIFIATVGGALRRYLGKFGEVPEEDLRCAITVATAKRDLSPFVGNDFTMAAVPFWIAVEDPIERLRCIVQSTRSVKERLRSGPKVPIERALQTVPPMFIPNILTKLSGGKSLVNAAVVNVPRGSRPMYFGQAKSVASFGFPFTDGVPVAHSVSSLGDVATVNVLYDSAAIRDGDAYQEMLEAELGAFLDLSA</sequence>
<evidence type="ECO:0000256" key="11">
    <source>
        <dbReference type="SAM" id="MobiDB-lite"/>
    </source>
</evidence>
<dbReference type="Pfam" id="PF06974">
    <property type="entry name" value="WS_DGAT_C"/>
    <property type="match status" value="1"/>
</dbReference>
<dbReference type="PANTHER" id="PTHR31650">
    <property type="entry name" value="O-ACYLTRANSFERASE (WSD1-LIKE) FAMILY PROTEIN"/>
    <property type="match status" value="1"/>
</dbReference>
<dbReference type="EMBL" id="JACHWS010000002">
    <property type="protein sequence ID" value="MBB3037647.1"/>
    <property type="molecule type" value="Genomic_DNA"/>
</dbReference>
<comment type="caution">
    <text evidence="14">The sequence shown here is derived from an EMBL/GenBank/DDBJ whole genome shotgun (WGS) entry which is preliminary data.</text>
</comment>
<dbReference type="Pfam" id="PF03007">
    <property type="entry name" value="WS_DGAT_cat"/>
    <property type="match status" value="1"/>
</dbReference>
<protein>
    <recommendedName>
        <fullName evidence="4">diacylglycerol O-acyltransferase</fullName>
        <ecNumber evidence="4">2.3.1.20</ecNumber>
    </recommendedName>
</protein>
<evidence type="ECO:0000313" key="15">
    <source>
        <dbReference type="Proteomes" id="UP000567922"/>
    </source>
</evidence>
<evidence type="ECO:0000256" key="6">
    <source>
        <dbReference type="ARBA" id="ARBA00022679"/>
    </source>
</evidence>
<evidence type="ECO:0000313" key="14">
    <source>
        <dbReference type="EMBL" id="MBB3037647.1"/>
    </source>
</evidence>
<reference evidence="14 15" key="1">
    <citation type="submission" date="2020-08" db="EMBL/GenBank/DDBJ databases">
        <title>Sequencing the genomes of 1000 actinobacteria strains.</title>
        <authorList>
            <person name="Klenk H.-P."/>
        </authorList>
    </citation>
    <scope>NUCLEOTIDE SEQUENCE [LARGE SCALE GENOMIC DNA]</scope>
    <source>
        <strain evidence="14 15">DSM 45258</strain>
    </source>
</reference>
<keyword evidence="9 14" id="KW-0012">Acyltransferase</keyword>
<dbReference type="InterPro" id="IPR045034">
    <property type="entry name" value="O-acyltransferase_WSD1-like"/>
</dbReference>
<evidence type="ECO:0000256" key="7">
    <source>
        <dbReference type="ARBA" id="ARBA00022798"/>
    </source>
</evidence>
<keyword evidence="5" id="KW-0444">Lipid biosynthesis</keyword>
<dbReference type="InterPro" id="IPR023213">
    <property type="entry name" value="CAT-like_dom_sf"/>
</dbReference>
<keyword evidence="7" id="KW-0319">Glycerol metabolism</keyword>
<evidence type="ECO:0000256" key="3">
    <source>
        <dbReference type="ARBA" id="ARBA00009587"/>
    </source>
</evidence>
<dbReference type="EC" id="2.3.1.20" evidence="4"/>
<comment type="pathway">
    <text evidence="2">Lipid metabolism.</text>
</comment>
<feature type="domain" description="O-acyltransferase WSD1 C-terminal" evidence="13">
    <location>
        <begin position="310"/>
        <end position="450"/>
    </location>
</feature>
<evidence type="ECO:0000259" key="13">
    <source>
        <dbReference type="Pfam" id="PF06974"/>
    </source>
</evidence>
<dbReference type="Proteomes" id="UP000567922">
    <property type="component" value="Unassembled WGS sequence"/>
</dbReference>
<evidence type="ECO:0000256" key="8">
    <source>
        <dbReference type="ARBA" id="ARBA00023098"/>
    </source>
</evidence>
<dbReference type="UniPathway" id="UPA00282"/>
<dbReference type="Gene3D" id="3.30.559.10">
    <property type="entry name" value="Chloramphenicol acetyltransferase-like domain"/>
    <property type="match status" value="1"/>
</dbReference>
<dbReference type="GO" id="GO:0019432">
    <property type="term" value="P:triglyceride biosynthetic process"/>
    <property type="evidence" value="ECO:0007669"/>
    <property type="project" value="UniProtKB-UniPathway"/>
</dbReference>
<dbReference type="GO" id="GO:0006071">
    <property type="term" value="P:glycerol metabolic process"/>
    <property type="evidence" value="ECO:0007669"/>
    <property type="project" value="UniProtKB-KW"/>
</dbReference>
<comment type="similarity">
    <text evidence="3">Belongs to the long-chain O-acyltransferase family.</text>
</comment>
<comment type="catalytic activity">
    <reaction evidence="10">
        <text>an acyl-CoA + a 1,2-diacyl-sn-glycerol = a triacyl-sn-glycerol + CoA</text>
        <dbReference type="Rhea" id="RHEA:10868"/>
        <dbReference type="ChEBI" id="CHEBI:17815"/>
        <dbReference type="ChEBI" id="CHEBI:57287"/>
        <dbReference type="ChEBI" id="CHEBI:58342"/>
        <dbReference type="ChEBI" id="CHEBI:64615"/>
        <dbReference type="EC" id="2.3.1.20"/>
    </reaction>
</comment>
<dbReference type="InterPro" id="IPR004255">
    <property type="entry name" value="O-acyltransferase_WSD1_N"/>
</dbReference>
<dbReference type="PANTHER" id="PTHR31650:SF1">
    <property type="entry name" value="WAX ESTER SYNTHASE_DIACYLGLYCEROL ACYLTRANSFERASE 4-RELATED"/>
    <property type="match status" value="1"/>
</dbReference>
<evidence type="ECO:0000256" key="4">
    <source>
        <dbReference type="ARBA" id="ARBA00013244"/>
    </source>
</evidence>
<evidence type="ECO:0000256" key="10">
    <source>
        <dbReference type="ARBA" id="ARBA00048109"/>
    </source>
</evidence>
<dbReference type="InterPro" id="IPR009721">
    <property type="entry name" value="O-acyltransferase_WSD1_C"/>
</dbReference>
<evidence type="ECO:0000256" key="1">
    <source>
        <dbReference type="ARBA" id="ARBA00004771"/>
    </source>
</evidence>
<dbReference type="GO" id="GO:0005886">
    <property type="term" value="C:plasma membrane"/>
    <property type="evidence" value="ECO:0007669"/>
    <property type="project" value="TreeGrafter"/>
</dbReference>
<dbReference type="OrthoDB" id="9810950at2"/>
<accession>A0A839RMM1</accession>
<dbReference type="RefSeq" id="WP_064441062.1">
    <property type="nucleotide sequence ID" value="NZ_BDDI01000011.1"/>
</dbReference>
<evidence type="ECO:0000256" key="9">
    <source>
        <dbReference type="ARBA" id="ARBA00023315"/>
    </source>
</evidence>
<evidence type="ECO:0000259" key="12">
    <source>
        <dbReference type="Pfam" id="PF03007"/>
    </source>
</evidence>
<dbReference type="AlphaFoldDB" id="A0A839RMM1"/>
<keyword evidence="6 14" id="KW-0808">Transferase</keyword>
<evidence type="ECO:0000256" key="2">
    <source>
        <dbReference type="ARBA" id="ARBA00005189"/>
    </source>
</evidence>
<name>A0A839RMM1_9ACTN</name>
<proteinExistence type="inferred from homology"/>
<organism evidence="14 15">
    <name type="scientific">Hoyosella altamirensis</name>
    <dbReference type="NCBI Taxonomy" id="616997"/>
    <lineage>
        <taxon>Bacteria</taxon>
        <taxon>Bacillati</taxon>
        <taxon>Actinomycetota</taxon>
        <taxon>Actinomycetes</taxon>
        <taxon>Mycobacteriales</taxon>
        <taxon>Hoyosellaceae</taxon>
        <taxon>Hoyosella</taxon>
    </lineage>
</organism>
<comment type="pathway">
    <text evidence="1">Glycerolipid metabolism; triacylglycerol biosynthesis.</text>
</comment>
<evidence type="ECO:0000256" key="5">
    <source>
        <dbReference type="ARBA" id="ARBA00022516"/>
    </source>
</evidence>